<dbReference type="Gene3D" id="3.40.50.670">
    <property type="match status" value="1"/>
</dbReference>
<gene>
    <name evidence="1" type="ORF">TRITD_4Av1G005750</name>
</gene>
<accession>A0A9R0VTP9</accession>
<dbReference type="GO" id="GO:0003677">
    <property type="term" value="F:DNA binding"/>
    <property type="evidence" value="ECO:0007669"/>
    <property type="project" value="InterPro"/>
</dbReference>
<dbReference type="Proteomes" id="UP000324705">
    <property type="component" value="Chromosome 4A"/>
</dbReference>
<dbReference type="SUPFAM" id="SSF56719">
    <property type="entry name" value="Type II DNA topoisomerase"/>
    <property type="match status" value="1"/>
</dbReference>
<dbReference type="GO" id="GO:0005524">
    <property type="term" value="F:ATP binding"/>
    <property type="evidence" value="ECO:0007669"/>
    <property type="project" value="InterPro"/>
</dbReference>
<dbReference type="Gramene" id="TRITD4Av1G005750.1">
    <property type="protein sequence ID" value="TRITD4Av1G005750.1"/>
    <property type="gene ID" value="TRITD4Av1G005750"/>
</dbReference>
<dbReference type="AlphaFoldDB" id="A0A9R0VTP9"/>
<evidence type="ECO:0000313" key="1">
    <source>
        <dbReference type="EMBL" id="VAH87270.1"/>
    </source>
</evidence>
<protein>
    <submittedName>
        <fullName evidence="1">Uncharacterized protein</fullName>
    </submittedName>
</protein>
<dbReference type="EMBL" id="LT934117">
    <property type="protein sequence ID" value="VAH87270.1"/>
    <property type="molecule type" value="Genomic_DNA"/>
</dbReference>
<name>A0A9R0VTP9_TRITD</name>
<dbReference type="InterPro" id="IPR013760">
    <property type="entry name" value="Topo_IIA-like_dom_sf"/>
</dbReference>
<reference evidence="1 2" key="1">
    <citation type="submission" date="2017-09" db="EMBL/GenBank/DDBJ databases">
        <authorList>
            <consortium name="International Durum Wheat Genome Sequencing Consortium (IDWGSC)"/>
            <person name="Milanesi L."/>
        </authorList>
    </citation>
    <scope>NUCLEOTIDE SEQUENCE [LARGE SCALE GENOMIC DNA]</scope>
    <source>
        <strain evidence="2">cv. Svevo</strain>
    </source>
</reference>
<organism evidence="1 2">
    <name type="scientific">Triticum turgidum subsp. durum</name>
    <name type="common">Durum wheat</name>
    <name type="synonym">Triticum durum</name>
    <dbReference type="NCBI Taxonomy" id="4567"/>
    <lineage>
        <taxon>Eukaryota</taxon>
        <taxon>Viridiplantae</taxon>
        <taxon>Streptophyta</taxon>
        <taxon>Embryophyta</taxon>
        <taxon>Tracheophyta</taxon>
        <taxon>Spermatophyta</taxon>
        <taxon>Magnoliopsida</taxon>
        <taxon>Liliopsida</taxon>
        <taxon>Poales</taxon>
        <taxon>Poaceae</taxon>
        <taxon>BOP clade</taxon>
        <taxon>Pooideae</taxon>
        <taxon>Triticodae</taxon>
        <taxon>Triticeae</taxon>
        <taxon>Triticinae</taxon>
        <taxon>Triticum</taxon>
    </lineage>
</organism>
<dbReference type="GO" id="GO:0006265">
    <property type="term" value="P:DNA topological change"/>
    <property type="evidence" value="ECO:0007669"/>
    <property type="project" value="InterPro"/>
</dbReference>
<keyword evidence="2" id="KW-1185">Reference proteome</keyword>
<dbReference type="InterPro" id="IPR013759">
    <property type="entry name" value="Topo_IIA_B_C"/>
</dbReference>
<evidence type="ECO:0000313" key="2">
    <source>
        <dbReference type="Proteomes" id="UP000324705"/>
    </source>
</evidence>
<sequence length="128" mass="15113">MQFHCHTEEFSLFSLQMAGIDLVGRDHYYGVFPLRGKLLNVREARHNRLFISSCMLLGSNNNDDDNSVSVQVHSAFDYAISYNICWCDNMLVFYNVAIRFKEFILHNNLASFYLLNHWKWYLVLQFCS</sequence>
<proteinExistence type="predicted"/>
<dbReference type="GO" id="GO:0003918">
    <property type="term" value="F:DNA topoisomerase type II (double strand cut, ATP-hydrolyzing) activity"/>
    <property type="evidence" value="ECO:0007669"/>
    <property type="project" value="InterPro"/>
</dbReference>